<sequence length="216" mass="23288">MSEQVRPRLVLFDMDDTLVVTRAVKWQQHQFVAKEEYGLDLSEETLAQHWGQPFGPMLSALYQQAAPEAELIANYRKYHDLYPKLEQPGAVAGVKALLAAGYQVGVLTSMINEVAAADLARMGFPIDDFAMLLGADNTEFHKPDPRVFAPIADYASQQGWDLSEVVYVGDALIDEVAASGAGLGFIGVTTGMAQAEDFPAGTPVFPGVAAAINSLL</sequence>
<dbReference type="InterPro" id="IPR023214">
    <property type="entry name" value="HAD_sf"/>
</dbReference>
<dbReference type="Gene3D" id="3.40.50.1000">
    <property type="entry name" value="HAD superfamily/HAD-like"/>
    <property type="match status" value="1"/>
</dbReference>
<dbReference type="SUPFAM" id="SSF56784">
    <property type="entry name" value="HAD-like"/>
    <property type="match status" value="1"/>
</dbReference>
<proteinExistence type="predicted"/>
<dbReference type="GO" id="GO:0008967">
    <property type="term" value="F:phosphoglycolate phosphatase activity"/>
    <property type="evidence" value="ECO:0007669"/>
    <property type="project" value="TreeGrafter"/>
</dbReference>
<dbReference type="STRING" id="1912795.BK816_06765"/>
<dbReference type="PANTHER" id="PTHR43434:SF1">
    <property type="entry name" value="PHOSPHOGLYCOLATE PHOSPHATASE"/>
    <property type="match status" value="1"/>
</dbReference>
<dbReference type="InterPro" id="IPR023198">
    <property type="entry name" value="PGP-like_dom2"/>
</dbReference>
<dbReference type="InterPro" id="IPR050155">
    <property type="entry name" value="HAD-like_hydrolase_sf"/>
</dbReference>
<reference evidence="1 2" key="1">
    <citation type="submission" date="2016-10" db="EMBL/GenBank/DDBJ databases">
        <title>Actinomyces aegypiusis sp. nov., isolated from the Aegypius monachus in Qinghai Tibet Plateau China.</title>
        <authorList>
            <person name="Wang Y."/>
        </authorList>
    </citation>
    <scope>NUCLEOTIDE SEQUENCE [LARGE SCALE GENOMIC DNA]</scope>
    <source>
        <strain evidence="1 2">VUL4_3</strain>
    </source>
</reference>
<dbReference type="GO" id="GO:0005829">
    <property type="term" value="C:cytosol"/>
    <property type="evidence" value="ECO:0007669"/>
    <property type="project" value="TreeGrafter"/>
</dbReference>
<dbReference type="PANTHER" id="PTHR43434">
    <property type="entry name" value="PHOSPHOGLYCOLATE PHOSPHATASE"/>
    <property type="match status" value="1"/>
</dbReference>
<dbReference type="KEGG" id="avu:BK816_06765"/>
<name>A0A1D9ML73_9ACTO</name>
<dbReference type="OrthoDB" id="9793014at2"/>
<evidence type="ECO:0000313" key="2">
    <source>
        <dbReference type="Proteomes" id="UP000176288"/>
    </source>
</evidence>
<dbReference type="Proteomes" id="UP000176288">
    <property type="component" value="Chromosome"/>
</dbReference>
<evidence type="ECO:0000313" key="1">
    <source>
        <dbReference type="EMBL" id="AOZ73025.1"/>
    </source>
</evidence>
<dbReference type="EMBL" id="CP017812">
    <property type="protein sequence ID" value="AOZ73025.1"/>
    <property type="molecule type" value="Genomic_DNA"/>
</dbReference>
<keyword evidence="2" id="KW-1185">Reference proteome</keyword>
<dbReference type="GO" id="GO:0006281">
    <property type="term" value="P:DNA repair"/>
    <property type="evidence" value="ECO:0007669"/>
    <property type="project" value="TreeGrafter"/>
</dbReference>
<dbReference type="InterPro" id="IPR036412">
    <property type="entry name" value="HAD-like_sf"/>
</dbReference>
<organism evidence="1 2">
    <name type="scientific">Boudabousia tangfeifanii</name>
    <dbReference type="NCBI Taxonomy" id="1912795"/>
    <lineage>
        <taxon>Bacteria</taxon>
        <taxon>Bacillati</taxon>
        <taxon>Actinomycetota</taxon>
        <taxon>Actinomycetes</taxon>
        <taxon>Actinomycetales</taxon>
        <taxon>Actinomycetaceae</taxon>
        <taxon>Boudabousia</taxon>
    </lineage>
</organism>
<protein>
    <recommendedName>
        <fullName evidence="3">Haloacid dehalogenase</fullName>
    </recommendedName>
</protein>
<dbReference type="InterPro" id="IPR041492">
    <property type="entry name" value="HAD_2"/>
</dbReference>
<dbReference type="RefSeq" id="WP_071164489.1">
    <property type="nucleotide sequence ID" value="NZ_CP017812.1"/>
</dbReference>
<dbReference type="SFLD" id="SFLDS00003">
    <property type="entry name" value="Haloacid_Dehalogenase"/>
    <property type="match status" value="1"/>
</dbReference>
<dbReference type="AlphaFoldDB" id="A0A1D9ML73"/>
<gene>
    <name evidence="1" type="ORF">BK816_06765</name>
</gene>
<evidence type="ECO:0008006" key="3">
    <source>
        <dbReference type="Google" id="ProtNLM"/>
    </source>
</evidence>
<dbReference type="Pfam" id="PF13419">
    <property type="entry name" value="HAD_2"/>
    <property type="match status" value="1"/>
</dbReference>
<dbReference type="SFLD" id="SFLDG01129">
    <property type="entry name" value="C1.5:_HAD__Beta-PGM__Phosphata"/>
    <property type="match status" value="1"/>
</dbReference>
<dbReference type="Gene3D" id="1.10.150.240">
    <property type="entry name" value="Putative phosphatase, domain 2"/>
    <property type="match status" value="1"/>
</dbReference>
<accession>A0A1D9ML73</accession>